<gene>
    <name evidence="1" type="ORF">B9K05_08915</name>
</gene>
<comment type="caution">
    <text evidence="1">The sequence shown here is derived from an EMBL/GenBank/DDBJ whole genome shotgun (WGS) entry which is preliminary data.</text>
</comment>
<organism evidence="1 2">
    <name type="scientific">Acetobacter syzygii</name>
    <dbReference type="NCBI Taxonomy" id="146476"/>
    <lineage>
        <taxon>Bacteria</taxon>
        <taxon>Pseudomonadati</taxon>
        <taxon>Pseudomonadota</taxon>
        <taxon>Alphaproteobacteria</taxon>
        <taxon>Acetobacterales</taxon>
        <taxon>Acetobacteraceae</taxon>
        <taxon>Acetobacter</taxon>
    </lineage>
</organism>
<dbReference type="AlphaFoldDB" id="A0A270BIN9"/>
<keyword evidence="2" id="KW-1185">Reference proteome</keyword>
<evidence type="ECO:0000313" key="2">
    <source>
        <dbReference type="Proteomes" id="UP000216033"/>
    </source>
</evidence>
<name>A0A270BIN9_9PROT</name>
<accession>A0A270BIN9</accession>
<evidence type="ECO:0000313" key="1">
    <source>
        <dbReference type="EMBL" id="PAL24804.1"/>
    </source>
</evidence>
<reference evidence="1 2" key="1">
    <citation type="submission" date="2017-04" db="EMBL/GenBank/DDBJ databases">
        <title>Kefir bacterial isolates.</title>
        <authorList>
            <person name="Kim Y."/>
            <person name="Blasche S."/>
            <person name="Patil K.R."/>
        </authorList>
    </citation>
    <scope>NUCLEOTIDE SEQUENCE [LARGE SCALE GENOMIC DNA]</scope>
    <source>
        <strain evidence="1 2">KR-2</strain>
    </source>
</reference>
<sequence length="131" mass="13994">MTKANFLSQISGLADCPLVAPNRLHSGLQSNATVMYQTFWKSILQMTAHNPREHKVLGCIVQQPLAPLVTAFSAGVRHSGAGMARPMRGLWAQPMGPCVAHVAGAGVRCARPMALCCQSGVVPLWLWCPCG</sequence>
<dbReference type="Proteomes" id="UP000216033">
    <property type="component" value="Unassembled WGS sequence"/>
</dbReference>
<proteinExistence type="predicted"/>
<protein>
    <submittedName>
        <fullName evidence="1">Uncharacterized protein</fullName>
    </submittedName>
</protein>
<dbReference type="EMBL" id="NDFP01000008">
    <property type="protein sequence ID" value="PAL24804.1"/>
    <property type="molecule type" value="Genomic_DNA"/>
</dbReference>